<dbReference type="PANTHER" id="PTHR36897">
    <property type="entry name" value="OS10G0351100-LIKE PROTEIN"/>
    <property type="match status" value="1"/>
</dbReference>
<name>A0A2H4ZQ96_9EUKA</name>
<gene>
    <name evidence="1" type="ORF">PLO_742</name>
</gene>
<dbReference type="PANTHER" id="PTHR36897:SF2">
    <property type="entry name" value="OS10G0350800 PROTEIN"/>
    <property type="match status" value="1"/>
</dbReference>
<evidence type="ECO:0000313" key="1">
    <source>
        <dbReference type="EMBL" id="AUG32715.1"/>
    </source>
</evidence>
<protein>
    <submittedName>
        <fullName evidence="1">Uncharacterized protein</fullName>
    </submittedName>
</protein>
<dbReference type="AlphaFoldDB" id="A0A2H4ZQ96"/>
<proteinExistence type="predicted"/>
<organism evidence="1">
    <name type="scientific">Paulinella longichromatophora</name>
    <dbReference type="NCBI Taxonomy" id="1708747"/>
    <lineage>
        <taxon>Eukaryota</taxon>
        <taxon>Sar</taxon>
        <taxon>Rhizaria</taxon>
        <taxon>Cercozoa</taxon>
        <taxon>Imbricatea</taxon>
        <taxon>Silicofilosea</taxon>
        <taxon>Euglyphida</taxon>
        <taxon>Paulinellidae</taxon>
        <taxon>Paulinella</taxon>
    </lineage>
</organism>
<accession>A0A2H4ZQ96</accession>
<dbReference type="EMBL" id="MG264610">
    <property type="protein sequence ID" value="AUG32715.1"/>
    <property type="molecule type" value="Genomic_DNA"/>
</dbReference>
<geneLocation type="plastid" evidence="1"/>
<reference evidence="1" key="1">
    <citation type="submission" date="2017-10" db="EMBL/GenBank/DDBJ databases">
        <title>Paulinella longichromatophora chromatophore genome.</title>
        <authorList>
            <person name="Lhee D."/>
            <person name="Yoon H.S."/>
        </authorList>
    </citation>
    <scope>NUCLEOTIDE SEQUENCE</scope>
</reference>
<sequence>MVTLPQIEQQAASYGLILRLKVKHYINLWTFSVIVARPREGQSAILLGQLKGWAYNTNQGLHLDTLRIQGEYINGVGSLLWGATFAWALTHTPCSSAHLLAISDEIKQHKKLVRYFKRIGFQGKRVLKGNLIDLPLRLIWGGSGLIMKGDCKVGLIHCNHWLFNKNSVSISM</sequence>
<keyword evidence="1" id="KW-0934">Plastid</keyword>